<evidence type="ECO:0000256" key="1">
    <source>
        <dbReference type="ARBA" id="ARBA00022729"/>
    </source>
</evidence>
<evidence type="ECO:0000313" key="7">
    <source>
        <dbReference type="Proteomes" id="UP001458880"/>
    </source>
</evidence>
<dbReference type="SUPFAM" id="SSF56968">
    <property type="entry name" value="Lipovitellin-phosvitin complex, beta-sheet shell regions"/>
    <property type="match status" value="1"/>
</dbReference>
<protein>
    <submittedName>
        <fullName evidence="6">Lipoprotein amino terminal region</fullName>
    </submittedName>
</protein>
<dbReference type="GO" id="GO:0005319">
    <property type="term" value="F:lipid transporter activity"/>
    <property type="evidence" value="ECO:0007669"/>
    <property type="project" value="InterPro"/>
</dbReference>
<evidence type="ECO:0000256" key="4">
    <source>
        <dbReference type="SAM" id="SignalP"/>
    </source>
</evidence>
<proteinExistence type="predicted"/>
<dbReference type="EMBL" id="JASPKY010000163">
    <property type="protein sequence ID" value="KAK9729134.1"/>
    <property type="molecule type" value="Genomic_DNA"/>
</dbReference>
<dbReference type="InterPro" id="IPR015816">
    <property type="entry name" value="Vitellinogen_b-sht_N"/>
</dbReference>
<keyword evidence="7" id="KW-1185">Reference proteome</keyword>
<comment type="caution">
    <text evidence="6">The sequence shown here is derived from an EMBL/GenBank/DDBJ whole genome shotgun (WGS) entry which is preliminary data.</text>
</comment>
<dbReference type="InterPro" id="IPR001747">
    <property type="entry name" value="Vitellogenin_N"/>
</dbReference>
<feature type="chain" id="PRO_5043754967" evidence="4">
    <location>
        <begin position="17"/>
        <end position="213"/>
    </location>
</feature>
<dbReference type="Gene3D" id="2.30.230.10">
    <property type="entry name" value="Lipovitellin, beta-sheet shell regions, chain A"/>
    <property type="match status" value="1"/>
</dbReference>
<name>A0AAW1L7B8_POPJA</name>
<keyword evidence="6" id="KW-0449">Lipoprotein</keyword>
<dbReference type="PANTHER" id="PTHR23345:SF15">
    <property type="entry name" value="VITELLOGENIN 1-RELATED"/>
    <property type="match status" value="1"/>
</dbReference>
<gene>
    <name evidence="6" type="ORF">QE152_g16100</name>
</gene>
<evidence type="ECO:0000256" key="2">
    <source>
        <dbReference type="ARBA" id="ARBA00022761"/>
    </source>
</evidence>
<feature type="domain" description="Vitellogenin" evidence="5">
    <location>
        <begin position="21"/>
        <end position="213"/>
    </location>
</feature>
<dbReference type="AlphaFoldDB" id="A0AAW1L7B8"/>
<dbReference type="PANTHER" id="PTHR23345">
    <property type="entry name" value="VITELLOGENIN-RELATED"/>
    <property type="match status" value="1"/>
</dbReference>
<evidence type="ECO:0000259" key="5">
    <source>
        <dbReference type="PROSITE" id="PS51211"/>
    </source>
</evidence>
<dbReference type="InterPro" id="IPR050733">
    <property type="entry name" value="Vitellogenin/Apolipophorin"/>
</dbReference>
<sequence>MWSKILVCLLVGLAAASQPAWKPNTEYVYEISGRTLSGFDDKSNDRNIGIFLQGELSVRPQSDGHLSAKLRSLEYAELQDELDDGWDTEIDDSDLKYQKMPYTQQPFQLLMKNGAIYDIVVSQQVPTWEANLLKSFASQLQLDVNGENLMDSRYNQLPEGDDIDALFKTMEETVTGRVETMYELNPLPEHILQSQPELVPMDQLVKDDDDIIN</sequence>
<reference evidence="6 7" key="1">
    <citation type="journal article" date="2024" name="BMC Genomics">
        <title>De novo assembly and annotation of Popillia japonica's genome with initial clues to its potential as an invasive pest.</title>
        <authorList>
            <person name="Cucini C."/>
            <person name="Boschi S."/>
            <person name="Funari R."/>
            <person name="Cardaioli E."/>
            <person name="Iannotti N."/>
            <person name="Marturano G."/>
            <person name="Paoli F."/>
            <person name="Bruttini M."/>
            <person name="Carapelli A."/>
            <person name="Frati F."/>
            <person name="Nardi F."/>
        </authorList>
    </citation>
    <scope>NUCLEOTIDE SEQUENCE [LARGE SCALE GENOMIC DNA]</scope>
    <source>
        <strain evidence="6">DMR45628</strain>
    </source>
</reference>
<dbReference type="Proteomes" id="UP001458880">
    <property type="component" value="Unassembled WGS sequence"/>
</dbReference>
<keyword evidence="1 4" id="KW-0732">Signal</keyword>
<evidence type="ECO:0000256" key="3">
    <source>
        <dbReference type="PROSITE-ProRule" id="PRU00557"/>
    </source>
</evidence>
<keyword evidence="2" id="KW-0758">Storage protein</keyword>
<comment type="caution">
    <text evidence="3">Lacks conserved residue(s) required for the propagation of feature annotation.</text>
</comment>
<evidence type="ECO:0000313" key="6">
    <source>
        <dbReference type="EMBL" id="KAK9729134.1"/>
    </source>
</evidence>
<dbReference type="Pfam" id="PF01347">
    <property type="entry name" value="Vitellogenin_N"/>
    <property type="match status" value="1"/>
</dbReference>
<organism evidence="6 7">
    <name type="scientific">Popillia japonica</name>
    <name type="common">Japanese beetle</name>
    <dbReference type="NCBI Taxonomy" id="7064"/>
    <lineage>
        <taxon>Eukaryota</taxon>
        <taxon>Metazoa</taxon>
        <taxon>Ecdysozoa</taxon>
        <taxon>Arthropoda</taxon>
        <taxon>Hexapoda</taxon>
        <taxon>Insecta</taxon>
        <taxon>Pterygota</taxon>
        <taxon>Neoptera</taxon>
        <taxon>Endopterygota</taxon>
        <taxon>Coleoptera</taxon>
        <taxon>Polyphaga</taxon>
        <taxon>Scarabaeiformia</taxon>
        <taxon>Scarabaeidae</taxon>
        <taxon>Rutelinae</taxon>
        <taxon>Popillia</taxon>
    </lineage>
</organism>
<dbReference type="PROSITE" id="PS51211">
    <property type="entry name" value="VITELLOGENIN"/>
    <property type="match status" value="1"/>
</dbReference>
<accession>A0AAW1L7B8</accession>
<feature type="signal peptide" evidence="4">
    <location>
        <begin position="1"/>
        <end position="16"/>
    </location>
</feature>
<dbReference type="InterPro" id="IPR015819">
    <property type="entry name" value="Lipid_transp_b-sht_shell"/>
</dbReference>